<reference evidence="2 3" key="1">
    <citation type="submission" date="2016-02" db="EMBL/GenBank/DDBJ databases">
        <title>Draft genome sequence of Polaribacter atrinae KACC17473.</title>
        <authorList>
            <person name="Shin S.-K."/>
            <person name="Yi H."/>
        </authorList>
    </citation>
    <scope>NUCLEOTIDE SEQUENCE [LARGE SCALE GENOMIC DNA]</scope>
    <source>
        <strain evidence="2 3">KACC 17473</strain>
    </source>
</reference>
<evidence type="ECO:0000313" key="2">
    <source>
        <dbReference type="EMBL" id="OAD46393.1"/>
    </source>
</evidence>
<feature type="signal peptide" evidence="1">
    <location>
        <begin position="1"/>
        <end position="19"/>
    </location>
</feature>
<comment type="caution">
    <text evidence="2">The sequence shown here is derived from an EMBL/GenBank/DDBJ whole genome shotgun (WGS) entry which is preliminary data.</text>
</comment>
<accession>A0A176TFS2</accession>
<gene>
    <name evidence="2" type="ORF">LPB303_02340</name>
</gene>
<keyword evidence="1" id="KW-0732">Signal</keyword>
<evidence type="ECO:0000313" key="3">
    <source>
        <dbReference type="Proteomes" id="UP000076923"/>
    </source>
</evidence>
<protein>
    <submittedName>
        <fullName evidence="2">Uncharacterized protein</fullName>
    </submittedName>
</protein>
<dbReference type="Proteomes" id="UP000076923">
    <property type="component" value="Unassembled WGS sequence"/>
</dbReference>
<dbReference type="EMBL" id="LVWE01000003">
    <property type="protein sequence ID" value="OAD46393.1"/>
    <property type="molecule type" value="Genomic_DNA"/>
</dbReference>
<dbReference type="AlphaFoldDB" id="A0A176TFS2"/>
<keyword evidence="3" id="KW-1185">Reference proteome</keyword>
<proteinExistence type="predicted"/>
<sequence length="73" mass="8368">MKKLILVMVFVFATGTMMSSNIILNDVCWENAESAVYFAEIEATPWYGFGGLSYEESYDVFAEAYDSCLRNWQ</sequence>
<evidence type="ECO:0000256" key="1">
    <source>
        <dbReference type="SAM" id="SignalP"/>
    </source>
</evidence>
<name>A0A176TFS2_9FLAO</name>
<dbReference type="RefSeq" id="WP_068447729.1">
    <property type="nucleotide sequence ID" value="NZ_CANKUV010000002.1"/>
</dbReference>
<organism evidence="2 3">
    <name type="scientific">Polaribacter atrinae</name>
    <dbReference type="NCBI Taxonomy" id="1333662"/>
    <lineage>
        <taxon>Bacteria</taxon>
        <taxon>Pseudomonadati</taxon>
        <taxon>Bacteroidota</taxon>
        <taxon>Flavobacteriia</taxon>
        <taxon>Flavobacteriales</taxon>
        <taxon>Flavobacteriaceae</taxon>
    </lineage>
</organism>
<feature type="chain" id="PRO_5008049912" evidence="1">
    <location>
        <begin position="20"/>
        <end position="73"/>
    </location>
</feature>